<dbReference type="CDD" id="cd04301">
    <property type="entry name" value="NAT_SF"/>
    <property type="match status" value="1"/>
</dbReference>
<feature type="domain" description="N-acetyltransferase" evidence="3">
    <location>
        <begin position="8"/>
        <end position="172"/>
    </location>
</feature>
<dbReference type="SUPFAM" id="SSF55729">
    <property type="entry name" value="Acyl-CoA N-acyltransferases (Nat)"/>
    <property type="match status" value="1"/>
</dbReference>
<protein>
    <submittedName>
        <fullName evidence="4">GNAT family N-acetyltransferase</fullName>
        <ecNumber evidence="4">2.3.-.-</ecNumber>
    </submittedName>
</protein>
<dbReference type="PANTHER" id="PTHR43877:SF2">
    <property type="entry name" value="AMINOALKYLPHOSPHONATE N-ACETYLTRANSFERASE-RELATED"/>
    <property type="match status" value="1"/>
</dbReference>
<evidence type="ECO:0000256" key="1">
    <source>
        <dbReference type="ARBA" id="ARBA00022679"/>
    </source>
</evidence>
<keyword evidence="2 4" id="KW-0012">Acyltransferase</keyword>
<dbReference type="InterPro" id="IPR000182">
    <property type="entry name" value="GNAT_dom"/>
</dbReference>
<comment type="caution">
    <text evidence="4">The sequence shown here is derived from an EMBL/GenBank/DDBJ whole genome shotgun (WGS) entry which is preliminary data.</text>
</comment>
<evidence type="ECO:0000259" key="3">
    <source>
        <dbReference type="PROSITE" id="PS51186"/>
    </source>
</evidence>
<organism evidence="4 5">
    <name type="scientific">Mucilaginibacter antarcticus</name>
    <dbReference type="NCBI Taxonomy" id="1855725"/>
    <lineage>
        <taxon>Bacteria</taxon>
        <taxon>Pseudomonadati</taxon>
        <taxon>Bacteroidota</taxon>
        <taxon>Sphingobacteriia</taxon>
        <taxon>Sphingobacteriales</taxon>
        <taxon>Sphingobacteriaceae</taxon>
        <taxon>Mucilaginibacter</taxon>
    </lineage>
</organism>
<dbReference type="PANTHER" id="PTHR43877">
    <property type="entry name" value="AMINOALKYLPHOSPHONATE N-ACETYLTRANSFERASE-RELATED-RELATED"/>
    <property type="match status" value="1"/>
</dbReference>
<reference evidence="5" key="1">
    <citation type="journal article" date="2019" name="Int. J. Syst. Evol. Microbiol.">
        <title>The Global Catalogue of Microorganisms (GCM) 10K type strain sequencing project: providing services to taxonomists for standard genome sequencing and annotation.</title>
        <authorList>
            <consortium name="The Broad Institute Genomics Platform"/>
            <consortium name="The Broad Institute Genome Sequencing Center for Infectious Disease"/>
            <person name="Wu L."/>
            <person name="Ma J."/>
        </authorList>
    </citation>
    <scope>NUCLEOTIDE SEQUENCE [LARGE SCALE GENOMIC DNA]</scope>
    <source>
        <strain evidence="5">KCTC 52232</strain>
    </source>
</reference>
<evidence type="ECO:0000313" key="5">
    <source>
        <dbReference type="Proteomes" id="UP001597601"/>
    </source>
</evidence>
<evidence type="ECO:0000256" key="2">
    <source>
        <dbReference type="ARBA" id="ARBA00023315"/>
    </source>
</evidence>
<dbReference type="InterPro" id="IPR050832">
    <property type="entry name" value="Bact_Acetyltransf"/>
</dbReference>
<sequence>MFDRNMTYTFRKAELSDIMPIWDILQSAIQRRKNDGSEQWQDGYPNKEIITTDIERGEGFVLLDDEMVIGYTAIIANNEPAYDDIKSEWLTSGDYVVVHRVALSENYLGKGLAKKILGFVEEVAISLGIHSIKADTNFDNIAMLNIFEKLGYVYCGEVFFRGSARKAFEKVL</sequence>
<keyword evidence="5" id="KW-1185">Reference proteome</keyword>
<dbReference type="GO" id="GO:0016746">
    <property type="term" value="F:acyltransferase activity"/>
    <property type="evidence" value="ECO:0007669"/>
    <property type="project" value="UniProtKB-KW"/>
</dbReference>
<dbReference type="Gene3D" id="3.40.630.30">
    <property type="match status" value="1"/>
</dbReference>
<gene>
    <name evidence="4" type="ORF">ACFSYC_02750</name>
</gene>
<accession>A0ABW5XLD3</accession>
<evidence type="ECO:0000313" key="4">
    <source>
        <dbReference type="EMBL" id="MFD2863596.1"/>
    </source>
</evidence>
<dbReference type="Pfam" id="PF00583">
    <property type="entry name" value="Acetyltransf_1"/>
    <property type="match status" value="1"/>
</dbReference>
<dbReference type="EC" id="2.3.-.-" evidence="4"/>
<keyword evidence="1 4" id="KW-0808">Transferase</keyword>
<dbReference type="PROSITE" id="PS51186">
    <property type="entry name" value="GNAT"/>
    <property type="match status" value="1"/>
</dbReference>
<dbReference type="InterPro" id="IPR016181">
    <property type="entry name" value="Acyl_CoA_acyltransferase"/>
</dbReference>
<dbReference type="EMBL" id="JBHUON010000002">
    <property type="protein sequence ID" value="MFD2863596.1"/>
    <property type="molecule type" value="Genomic_DNA"/>
</dbReference>
<dbReference type="RefSeq" id="WP_377123274.1">
    <property type="nucleotide sequence ID" value="NZ_JBHUON010000002.1"/>
</dbReference>
<dbReference type="Proteomes" id="UP001597601">
    <property type="component" value="Unassembled WGS sequence"/>
</dbReference>
<proteinExistence type="predicted"/>
<name>A0ABW5XLD3_9SPHI</name>